<dbReference type="InterPro" id="IPR029052">
    <property type="entry name" value="Metallo-depent_PP-like"/>
</dbReference>
<dbReference type="Pfam" id="PF09587">
    <property type="entry name" value="PGA_cap"/>
    <property type="match status" value="1"/>
</dbReference>
<dbReference type="Proteomes" id="UP001152321">
    <property type="component" value="Unassembled WGS sequence"/>
</dbReference>
<gene>
    <name evidence="4" type="ORF">NWE73_10925</name>
</gene>
<dbReference type="PANTHER" id="PTHR33393:SF11">
    <property type="entry name" value="POLYGLUTAMINE SYNTHESIS ACCESSORY PROTEIN RV0574C-RELATED"/>
    <property type="match status" value="1"/>
</dbReference>
<dbReference type="SMART" id="SM00854">
    <property type="entry name" value="PGA_cap"/>
    <property type="match status" value="1"/>
</dbReference>
<dbReference type="Gene3D" id="3.60.21.10">
    <property type="match status" value="1"/>
</dbReference>
<feature type="chain" id="PRO_5046783066" evidence="2">
    <location>
        <begin position="20"/>
        <end position="377"/>
    </location>
</feature>
<keyword evidence="2" id="KW-0732">Signal</keyword>
<dbReference type="InterPro" id="IPR019079">
    <property type="entry name" value="Capsule_synth_CapA"/>
</dbReference>
<protein>
    <submittedName>
        <fullName evidence="4">CapA family protein</fullName>
    </submittedName>
</protein>
<name>A0ABT6DJ50_9BACT</name>
<dbReference type="CDD" id="cd07381">
    <property type="entry name" value="MPP_CapA"/>
    <property type="match status" value="1"/>
</dbReference>
<evidence type="ECO:0000259" key="3">
    <source>
        <dbReference type="SMART" id="SM00854"/>
    </source>
</evidence>
<accession>A0ABT6DJ50</accession>
<feature type="domain" description="Capsule synthesis protein CapA" evidence="3">
    <location>
        <begin position="38"/>
        <end position="300"/>
    </location>
</feature>
<dbReference type="PANTHER" id="PTHR33393">
    <property type="entry name" value="POLYGLUTAMINE SYNTHESIS ACCESSORY PROTEIN RV0574C-RELATED"/>
    <property type="match status" value="1"/>
</dbReference>
<organism evidence="4 5">
    <name type="scientific">Bdellovibrio svalbardensis</name>
    <dbReference type="NCBI Taxonomy" id="2972972"/>
    <lineage>
        <taxon>Bacteria</taxon>
        <taxon>Pseudomonadati</taxon>
        <taxon>Bdellovibrionota</taxon>
        <taxon>Bdellovibrionia</taxon>
        <taxon>Bdellovibrionales</taxon>
        <taxon>Pseudobdellovibrionaceae</taxon>
        <taxon>Bdellovibrio</taxon>
    </lineage>
</organism>
<feature type="signal peptide" evidence="2">
    <location>
        <begin position="1"/>
        <end position="19"/>
    </location>
</feature>
<keyword evidence="5" id="KW-1185">Reference proteome</keyword>
<comment type="similarity">
    <text evidence="1">Belongs to the CapA family.</text>
</comment>
<evidence type="ECO:0000313" key="4">
    <source>
        <dbReference type="EMBL" id="MDG0816880.1"/>
    </source>
</evidence>
<evidence type="ECO:0000256" key="2">
    <source>
        <dbReference type="SAM" id="SignalP"/>
    </source>
</evidence>
<dbReference type="SUPFAM" id="SSF56300">
    <property type="entry name" value="Metallo-dependent phosphatases"/>
    <property type="match status" value="1"/>
</dbReference>
<sequence>MTCRQFLFLAILLPALAHADKRDITFSTRCDTRNDLATVSIVGDVLVHKALYESVVSGSKKFSQIWKKTNPLIQKADFSVANLEGPAALGIDHKGRDHGDIGFVYDGTVYSGTNFVFNYHPQILRDLVDSGYDLLTMANNHALDRGFLGIDRTIATARTLALPTVGVRMSTERNAEFFSIAKIKELNVAFIGCTEMINGNDDSKDQVLACYKGQRLVAIIKELAARPDVDAVIVLPHWGQEYQPLPDESQKLYARRFIEAGALAVVGSHPHVLEPWEKYTAKDGHEGLIVYSLGNFVAGQPSIPKQTGAVAYLGLSRQGNQKAQIFGVAYTPTYREGAEIFPIGSTSAKEVLTYAAQNFGTINRLEPAAPLMEKICR</sequence>
<dbReference type="RefSeq" id="WP_277578357.1">
    <property type="nucleotide sequence ID" value="NZ_JANRMI010000003.1"/>
</dbReference>
<evidence type="ECO:0000313" key="5">
    <source>
        <dbReference type="Proteomes" id="UP001152321"/>
    </source>
</evidence>
<dbReference type="EMBL" id="JANRMI010000003">
    <property type="protein sequence ID" value="MDG0816880.1"/>
    <property type="molecule type" value="Genomic_DNA"/>
</dbReference>
<dbReference type="InterPro" id="IPR052169">
    <property type="entry name" value="CW_Biosynth-Accessory"/>
</dbReference>
<evidence type="ECO:0000256" key="1">
    <source>
        <dbReference type="ARBA" id="ARBA00005662"/>
    </source>
</evidence>
<comment type="caution">
    <text evidence="4">The sequence shown here is derived from an EMBL/GenBank/DDBJ whole genome shotgun (WGS) entry which is preliminary data.</text>
</comment>
<proteinExistence type="inferred from homology"/>
<reference evidence="4" key="1">
    <citation type="submission" date="2022-08" db="EMBL/GenBank/DDBJ databases">
        <title>Novel Bdellovibrio Species Isolated from Svalbard: Designation Bdellovibrio svalbardensis.</title>
        <authorList>
            <person name="Mitchell R.J."/>
            <person name="Choi S.Y."/>
        </authorList>
    </citation>
    <scope>NUCLEOTIDE SEQUENCE</scope>
    <source>
        <strain evidence="4">PAP01</strain>
    </source>
</reference>